<evidence type="ECO:0000259" key="2">
    <source>
        <dbReference type="PROSITE" id="PS51406"/>
    </source>
</evidence>
<dbReference type="Proteomes" id="UP001249851">
    <property type="component" value="Unassembled WGS sequence"/>
</dbReference>
<feature type="non-terminal residue" evidence="3">
    <location>
        <position position="1"/>
    </location>
</feature>
<dbReference type="EMBL" id="JARQWQ010000014">
    <property type="protein sequence ID" value="KAK2567638.1"/>
    <property type="molecule type" value="Genomic_DNA"/>
</dbReference>
<dbReference type="InterPro" id="IPR014716">
    <property type="entry name" value="Fibrinogen_a/b/g_C_1"/>
</dbReference>
<dbReference type="InterPro" id="IPR002181">
    <property type="entry name" value="Fibrinogen_a/b/g_C_dom"/>
</dbReference>
<dbReference type="Gene3D" id="3.90.215.10">
    <property type="entry name" value="Gamma Fibrinogen, chain A, domain 1"/>
    <property type="match status" value="1"/>
</dbReference>
<dbReference type="NCBIfam" id="NF040941">
    <property type="entry name" value="GGGWT_bact"/>
    <property type="match status" value="1"/>
</dbReference>
<evidence type="ECO:0000313" key="3">
    <source>
        <dbReference type="EMBL" id="KAK2567638.1"/>
    </source>
</evidence>
<keyword evidence="1" id="KW-0732">Signal</keyword>
<evidence type="ECO:0000313" key="4">
    <source>
        <dbReference type="Proteomes" id="UP001249851"/>
    </source>
</evidence>
<comment type="caution">
    <text evidence="3">The sequence shown here is derived from an EMBL/GenBank/DDBJ whole genome shotgun (WGS) entry which is preliminary data.</text>
</comment>
<keyword evidence="4" id="KW-1185">Reference proteome</keyword>
<dbReference type="SUPFAM" id="SSF56496">
    <property type="entry name" value="Fibrinogen C-terminal domain-like"/>
    <property type="match status" value="1"/>
</dbReference>
<organism evidence="3 4">
    <name type="scientific">Acropora cervicornis</name>
    <name type="common">Staghorn coral</name>
    <dbReference type="NCBI Taxonomy" id="6130"/>
    <lineage>
        <taxon>Eukaryota</taxon>
        <taxon>Metazoa</taxon>
        <taxon>Cnidaria</taxon>
        <taxon>Anthozoa</taxon>
        <taxon>Hexacorallia</taxon>
        <taxon>Scleractinia</taxon>
        <taxon>Astrocoeniina</taxon>
        <taxon>Acroporidae</taxon>
        <taxon>Acropora</taxon>
    </lineage>
</organism>
<name>A0AAD9QUJ5_ACRCE</name>
<dbReference type="AlphaFoldDB" id="A0AAD9QUJ5"/>
<feature type="signal peptide" evidence="1">
    <location>
        <begin position="1"/>
        <end position="24"/>
    </location>
</feature>
<reference evidence="3" key="1">
    <citation type="journal article" date="2023" name="G3 (Bethesda)">
        <title>Whole genome assembly and annotation of the endangered Caribbean coral Acropora cervicornis.</title>
        <authorList>
            <person name="Selwyn J.D."/>
            <person name="Vollmer S.V."/>
        </authorList>
    </citation>
    <scope>NUCLEOTIDE SEQUENCE</scope>
    <source>
        <strain evidence="3">K2</strain>
    </source>
</reference>
<gene>
    <name evidence="3" type="ORF">P5673_008490</name>
</gene>
<feature type="domain" description="Fibrinogen C-terminal" evidence="2">
    <location>
        <begin position="87"/>
        <end position="132"/>
    </location>
</feature>
<protein>
    <recommendedName>
        <fullName evidence="2">Fibrinogen C-terminal domain-containing protein</fullName>
    </recommendedName>
</protein>
<accession>A0AAD9QUJ5</accession>
<dbReference type="InterPro" id="IPR036056">
    <property type="entry name" value="Fibrinogen-like_C"/>
</dbReference>
<sequence length="132" mass="14363">MVVIAMKRLLLLSAFVFLTKFVSGLVCVDETLDCRDPVSSIFKIGKDSCACDNDRHAGALKFVDGKLMVCLGDRWAELNPTVDDAYGTEFNPGESCKDIKNKLGGSPSDGVYWIKLPSAYKGIPVYCDMKGG</sequence>
<evidence type="ECO:0000256" key="1">
    <source>
        <dbReference type="SAM" id="SignalP"/>
    </source>
</evidence>
<reference evidence="3" key="2">
    <citation type="journal article" date="2023" name="Science">
        <title>Genomic signatures of disease resistance in endangered staghorn corals.</title>
        <authorList>
            <person name="Vollmer S.V."/>
            <person name="Selwyn J.D."/>
            <person name="Despard B.A."/>
            <person name="Roesel C.L."/>
        </authorList>
    </citation>
    <scope>NUCLEOTIDE SEQUENCE</scope>
    <source>
        <strain evidence="3">K2</strain>
    </source>
</reference>
<proteinExistence type="predicted"/>
<dbReference type="PROSITE" id="PS51406">
    <property type="entry name" value="FIBRINOGEN_C_2"/>
    <property type="match status" value="1"/>
</dbReference>
<feature type="chain" id="PRO_5042224871" description="Fibrinogen C-terminal domain-containing protein" evidence="1">
    <location>
        <begin position="25"/>
        <end position="132"/>
    </location>
</feature>